<dbReference type="CDD" id="cd00092">
    <property type="entry name" value="HTH_CRP"/>
    <property type="match status" value="1"/>
</dbReference>
<organism evidence="6 7">
    <name type="scientific">Aquamicrobium defluvii</name>
    <dbReference type="NCBI Taxonomy" id="69279"/>
    <lineage>
        <taxon>Bacteria</taxon>
        <taxon>Pseudomonadati</taxon>
        <taxon>Pseudomonadota</taxon>
        <taxon>Alphaproteobacteria</taxon>
        <taxon>Hyphomicrobiales</taxon>
        <taxon>Phyllobacteriaceae</taxon>
        <taxon>Aquamicrobium</taxon>
    </lineage>
</organism>
<gene>
    <name evidence="6" type="ORF">BG36_13985</name>
</gene>
<dbReference type="SMART" id="SM00419">
    <property type="entry name" value="HTH_CRP"/>
    <property type="match status" value="1"/>
</dbReference>
<dbReference type="SUPFAM" id="SSF46785">
    <property type="entry name" value="Winged helix' DNA-binding domain"/>
    <property type="match status" value="1"/>
</dbReference>
<accession>A0A011U9X5</accession>
<dbReference type="GO" id="GO:0003700">
    <property type="term" value="F:DNA-binding transcription factor activity"/>
    <property type="evidence" value="ECO:0007669"/>
    <property type="project" value="InterPro"/>
</dbReference>
<keyword evidence="2" id="KW-0238">DNA-binding</keyword>
<dbReference type="CDD" id="cd00038">
    <property type="entry name" value="CAP_ED"/>
    <property type="match status" value="1"/>
</dbReference>
<dbReference type="PATRIC" id="fig|69279.3.peg.3888"/>
<evidence type="ECO:0000256" key="2">
    <source>
        <dbReference type="ARBA" id="ARBA00023125"/>
    </source>
</evidence>
<evidence type="ECO:0000259" key="5">
    <source>
        <dbReference type="PROSITE" id="PS51063"/>
    </source>
</evidence>
<reference evidence="6 7" key="1">
    <citation type="submission" date="2014-02" db="EMBL/GenBank/DDBJ databases">
        <title>Aquamicrobium defluvii Genome sequencing.</title>
        <authorList>
            <person name="Wang X."/>
        </authorList>
    </citation>
    <scope>NUCLEOTIDE SEQUENCE [LARGE SCALE GENOMIC DNA]</scope>
    <source>
        <strain evidence="6 7">W13Z1</strain>
    </source>
</reference>
<dbReference type="Pfam" id="PF13545">
    <property type="entry name" value="HTH_Crp_2"/>
    <property type="match status" value="1"/>
</dbReference>
<sequence>MAFNNARIDAVPTLCASCEGRKKGICSALDCEQLVELAKASRKSTAESGATLLGETEGIDRYANILSGVVKLTKTLPDGRQQIVGLQFALDFLGRPYCSESPLNAEAATEVVLCSFTREAFERMMQESPALERRLYRQALDELDEARDWMVTLGRKTATEKIASLLLLFARHAEPPEKTGRHFARFELPLSRADMADFLGLTIETVSRQLTRLRNEKIITIENNRLVIVSDLRRLKARAGNS</sequence>
<dbReference type="EMBL" id="JENY01000029">
    <property type="protein sequence ID" value="EXL02683.1"/>
    <property type="molecule type" value="Genomic_DNA"/>
</dbReference>
<dbReference type="RefSeq" id="WP_035030688.1">
    <property type="nucleotide sequence ID" value="NZ_KK073901.1"/>
</dbReference>
<dbReference type="HOGENOM" id="CLU_075053_0_1_5"/>
<dbReference type="GO" id="GO:0005829">
    <property type="term" value="C:cytosol"/>
    <property type="evidence" value="ECO:0007669"/>
    <property type="project" value="TreeGrafter"/>
</dbReference>
<dbReference type="AlphaFoldDB" id="A0A011U9X5"/>
<keyword evidence="3" id="KW-0804">Transcription</keyword>
<dbReference type="eggNOG" id="COG0664">
    <property type="taxonomic scope" value="Bacteria"/>
</dbReference>
<dbReference type="Proteomes" id="UP000019849">
    <property type="component" value="Unassembled WGS sequence"/>
</dbReference>
<dbReference type="PROSITE" id="PS51063">
    <property type="entry name" value="HTH_CRP_2"/>
    <property type="match status" value="1"/>
</dbReference>
<evidence type="ECO:0000256" key="1">
    <source>
        <dbReference type="ARBA" id="ARBA00023015"/>
    </source>
</evidence>
<evidence type="ECO:0000313" key="7">
    <source>
        <dbReference type="Proteomes" id="UP000019849"/>
    </source>
</evidence>
<dbReference type="InterPro" id="IPR012318">
    <property type="entry name" value="HTH_CRP"/>
</dbReference>
<feature type="domain" description="HTH crp-type" evidence="5">
    <location>
        <begin position="156"/>
        <end position="233"/>
    </location>
</feature>
<protein>
    <submittedName>
        <fullName evidence="6">Nitrogen fixation transcriptional regulator protein</fullName>
    </submittedName>
</protein>
<dbReference type="SMART" id="SM00100">
    <property type="entry name" value="cNMP"/>
    <property type="match status" value="1"/>
</dbReference>
<evidence type="ECO:0000256" key="3">
    <source>
        <dbReference type="ARBA" id="ARBA00023163"/>
    </source>
</evidence>
<proteinExistence type="predicted"/>
<dbReference type="InterPro" id="IPR018335">
    <property type="entry name" value="Tscrpt_reg_HTH_Crp-type_CS"/>
</dbReference>
<dbReference type="Pfam" id="PF00027">
    <property type="entry name" value="cNMP_binding"/>
    <property type="match status" value="1"/>
</dbReference>
<feature type="domain" description="Cyclic nucleotide-binding" evidence="4">
    <location>
        <begin position="25"/>
        <end position="142"/>
    </location>
</feature>
<dbReference type="Gene3D" id="2.60.120.10">
    <property type="entry name" value="Jelly Rolls"/>
    <property type="match status" value="1"/>
</dbReference>
<dbReference type="PANTHER" id="PTHR24567">
    <property type="entry name" value="CRP FAMILY TRANSCRIPTIONAL REGULATORY PROTEIN"/>
    <property type="match status" value="1"/>
</dbReference>
<dbReference type="PANTHER" id="PTHR24567:SF75">
    <property type="entry name" value="FUMARATE AND NITRATE REDUCTION REGULATORY PROTEIN"/>
    <property type="match status" value="1"/>
</dbReference>
<dbReference type="PROSITE" id="PS50042">
    <property type="entry name" value="CNMP_BINDING_3"/>
    <property type="match status" value="1"/>
</dbReference>
<evidence type="ECO:0000313" key="6">
    <source>
        <dbReference type="EMBL" id="EXL02683.1"/>
    </source>
</evidence>
<dbReference type="InterPro" id="IPR000595">
    <property type="entry name" value="cNMP-bd_dom"/>
</dbReference>
<dbReference type="InterPro" id="IPR050397">
    <property type="entry name" value="Env_Response_Regulators"/>
</dbReference>
<comment type="caution">
    <text evidence="6">The sequence shown here is derived from an EMBL/GenBank/DDBJ whole genome shotgun (WGS) entry which is preliminary data.</text>
</comment>
<name>A0A011U9X5_9HYPH</name>
<dbReference type="InterPro" id="IPR036390">
    <property type="entry name" value="WH_DNA-bd_sf"/>
</dbReference>
<keyword evidence="1" id="KW-0805">Transcription regulation</keyword>
<dbReference type="GO" id="GO:0003677">
    <property type="term" value="F:DNA binding"/>
    <property type="evidence" value="ECO:0007669"/>
    <property type="project" value="UniProtKB-KW"/>
</dbReference>
<evidence type="ECO:0000259" key="4">
    <source>
        <dbReference type="PROSITE" id="PS50042"/>
    </source>
</evidence>
<dbReference type="SUPFAM" id="SSF51206">
    <property type="entry name" value="cAMP-binding domain-like"/>
    <property type="match status" value="1"/>
</dbReference>
<dbReference type="PROSITE" id="PS00042">
    <property type="entry name" value="HTH_CRP_1"/>
    <property type="match status" value="1"/>
</dbReference>
<dbReference type="InterPro" id="IPR018490">
    <property type="entry name" value="cNMP-bd_dom_sf"/>
</dbReference>
<dbReference type="InterPro" id="IPR014710">
    <property type="entry name" value="RmlC-like_jellyroll"/>
</dbReference>
<dbReference type="STRING" id="69279.BG36_13985"/>
<dbReference type="PRINTS" id="PR00034">
    <property type="entry name" value="HTHCRP"/>
</dbReference>